<accession>A0A8S5TJD3</accession>
<organism evidence="1">
    <name type="scientific">Siphoviridae sp. ctIEo13</name>
    <dbReference type="NCBI Taxonomy" id="2827833"/>
    <lineage>
        <taxon>Viruses</taxon>
        <taxon>Duplodnaviria</taxon>
        <taxon>Heunggongvirae</taxon>
        <taxon>Uroviricota</taxon>
        <taxon>Caudoviricetes</taxon>
    </lineage>
</organism>
<reference evidence="1" key="1">
    <citation type="journal article" date="2021" name="Proc. Natl. Acad. Sci. U.S.A.">
        <title>A Catalog of Tens of Thousands of Viruses from Human Metagenomes Reveals Hidden Associations with Chronic Diseases.</title>
        <authorList>
            <person name="Tisza M.J."/>
            <person name="Buck C.B."/>
        </authorList>
    </citation>
    <scope>NUCLEOTIDE SEQUENCE</scope>
    <source>
        <strain evidence="1">CtIEo13</strain>
    </source>
</reference>
<sequence>MRQSVLEIKELANRAGQGISMDPERMGANLLQECDNGLNAFLAQIPEELQGEYEKRYISKYSEWLHALSRTFSVMVTGAGNFNNRRHQKMNDYEQSARERFETWKENVVKRVNRQQRLVGWEEVERLQSKLDTLTELQEKMKAVNKIVRNGKLSDEEQREELEALGQSESSINGFMAEPQYSFMKKGFQTYQLSNNLAKIKDIEQAIKRHTVMATTEDKEYKFDGGKVVICNSDERIRIYFDEIPNSETRSMLKGNAFKWSPKNKAWQRQLTPNAKFALKHYIQLPGFTFTTD</sequence>
<evidence type="ECO:0000313" key="1">
    <source>
        <dbReference type="EMBL" id="DAF63232.1"/>
    </source>
</evidence>
<proteinExistence type="predicted"/>
<protein>
    <submittedName>
        <fullName evidence="1">Uncharacterized protein</fullName>
    </submittedName>
</protein>
<name>A0A8S5TJD3_9CAUD</name>
<dbReference type="EMBL" id="BK032835">
    <property type="protein sequence ID" value="DAF63232.1"/>
    <property type="molecule type" value="Genomic_DNA"/>
</dbReference>